<evidence type="ECO:0008006" key="3">
    <source>
        <dbReference type="Google" id="ProtNLM"/>
    </source>
</evidence>
<accession>A0A832EJH2</accession>
<dbReference type="AlphaFoldDB" id="A0A832EJH2"/>
<sequence length="153" mass="18102">MAQSSFPLTENELRQWIAQSVAEVFRDKADELFAQKIAAFVSENERRARELALMERVVRVEEELKALREIEIAQFGAAEKRFDAIDKRFEAMERRFEAVDQRFEELQREMASRFETVDKRFEAMDKRFTALQWTMGLGFSLMVAFMSLPKMWS</sequence>
<evidence type="ECO:0000313" key="2">
    <source>
        <dbReference type="EMBL" id="HFK97043.1"/>
    </source>
</evidence>
<keyword evidence="1" id="KW-1133">Transmembrane helix</keyword>
<comment type="caution">
    <text evidence="2">The sequence shown here is derived from an EMBL/GenBank/DDBJ whole genome shotgun (WGS) entry which is preliminary data.</text>
</comment>
<evidence type="ECO:0000256" key="1">
    <source>
        <dbReference type="SAM" id="Phobius"/>
    </source>
</evidence>
<dbReference type="EMBL" id="DSTK01000021">
    <property type="protein sequence ID" value="HFK97043.1"/>
    <property type="molecule type" value="Genomic_DNA"/>
</dbReference>
<reference evidence="2" key="1">
    <citation type="journal article" date="2020" name="mSystems">
        <title>Genome- and Community-Level Interaction Insights into Carbon Utilization and Element Cycling Functions of Hydrothermarchaeota in Hydrothermal Sediment.</title>
        <authorList>
            <person name="Zhou Z."/>
            <person name="Liu Y."/>
            <person name="Xu W."/>
            <person name="Pan J."/>
            <person name="Luo Z.H."/>
            <person name="Li M."/>
        </authorList>
    </citation>
    <scope>NUCLEOTIDE SEQUENCE [LARGE SCALE GENOMIC DNA]</scope>
    <source>
        <strain evidence="2">SpSt-456</strain>
    </source>
</reference>
<proteinExistence type="predicted"/>
<name>A0A832EJH2_9BACT</name>
<dbReference type="Gene3D" id="6.10.250.2540">
    <property type="match status" value="2"/>
</dbReference>
<keyword evidence="1" id="KW-0472">Membrane</keyword>
<gene>
    <name evidence="2" type="ORF">ENS06_06920</name>
</gene>
<feature type="transmembrane region" description="Helical" evidence="1">
    <location>
        <begin position="128"/>
        <end position="148"/>
    </location>
</feature>
<keyword evidence="1" id="KW-0812">Transmembrane</keyword>
<organism evidence="2">
    <name type="scientific">Desulfacinum infernum</name>
    <dbReference type="NCBI Taxonomy" id="35837"/>
    <lineage>
        <taxon>Bacteria</taxon>
        <taxon>Pseudomonadati</taxon>
        <taxon>Thermodesulfobacteriota</taxon>
        <taxon>Syntrophobacteria</taxon>
        <taxon>Syntrophobacterales</taxon>
        <taxon>Syntrophobacteraceae</taxon>
        <taxon>Desulfacinum</taxon>
    </lineage>
</organism>
<protein>
    <recommendedName>
        <fullName evidence="3">DUF1640 domain-containing protein</fullName>
    </recommendedName>
</protein>